<dbReference type="RefSeq" id="XP_001880519.1">
    <property type="nucleotide sequence ID" value="XM_001880484.1"/>
</dbReference>
<dbReference type="InParanoid" id="B0D981"/>
<reference evidence="1 2" key="1">
    <citation type="journal article" date="2008" name="Nature">
        <title>The genome of Laccaria bicolor provides insights into mycorrhizal symbiosis.</title>
        <authorList>
            <person name="Martin F."/>
            <person name="Aerts A."/>
            <person name="Ahren D."/>
            <person name="Brun A."/>
            <person name="Danchin E.G.J."/>
            <person name="Duchaussoy F."/>
            <person name="Gibon J."/>
            <person name="Kohler A."/>
            <person name="Lindquist E."/>
            <person name="Pereda V."/>
            <person name="Salamov A."/>
            <person name="Shapiro H.J."/>
            <person name="Wuyts J."/>
            <person name="Blaudez D."/>
            <person name="Buee M."/>
            <person name="Brokstein P."/>
            <person name="Canbaeck B."/>
            <person name="Cohen D."/>
            <person name="Courty P.E."/>
            <person name="Coutinho P.M."/>
            <person name="Delaruelle C."/>
            <person name="Detter J.C."/>
            <person name="Deveau A."/>
            <person name="DiFazio S."/>
            <person name="Duplessis S."/>
            <person name="Fraissinet-Tachet L."/>
            <person name="Lucic E."/>
            <person name="Frey-Klett P."/>
            <person name="Fourrey C."/>
            <person name="Feussner I."/>
            <person name="Gay G."/>
            <person name="Grimwood J."/>
            <person name="Hoegger P.J."/>
            <person name="Jain P."/>
            <person name="Kilaru S."/>
            <person name="Labbe J."/>
            <person name="Lin Y.C."/>
            <person name="Legue V."/>
            <person name="Le Tacon F."/>
            <person name="Marmeisse R."/>
            <person name="Melayah D."/>
            <person name="Montanini B."/>
            <person name="Muratet M."/>
            <person name="Nehls U."/>
            <person name="Niculita-Hirzel H."/>
            <person name="Oudot-Le Secq M.P."/>
            <person name="Peter M."/>
            <person name="Quesneville H."/>
            <person name="Rajashekar B."/>
            <person name="Reich M."/>
            <person name="Rouhier N."/>
            <person name="Schmutz J."/>
            <person name="Yin T."/>
            <person name="Chalot M."/>
            <person name="Henrissat B."/>
            <person name="Kuees U."/>
            <person name="Lucas S."/>
            <person name="Van de Peer Y."/>
            <person name="Podila G.K."/>
            <person name="Polle A."/>
            <person name="Pukkila P.J."/>
            <person name="Richardson P.M."/>
            <person name="Rouze P."/>
            <person name="Sanders I.R."/>
            <person name="Stajich J.E."/>
            <person name="Tunlid A."/>
            <person name="Tuskan G."/>
            <person name="Grigoriev I.V."/>
        </authorList>
    </citation>
    <scope>NUCLEOTIDE SEQUENCE [LARGE SCALE GENOMIC DNA]</scope>
    <source>
        <strain evidence="2">S238N-H82 / ATCC MYA-4686</strain>
    </source>
</reference>
<dbReference type="OrthoDB" id="3106276at2759"/>
<evidence type="ECO:0000313" key="1">
    <source>
        <dbReference type="EMBL" id="EDR09206.1"/>
    </source>
</evidence>
<evidence type="ECO:0000313" key="2">
    <source>
        <dbReference type="Proteomes" id="UP000001194"/>
    </source>
</evidence>
<dbReference type="EMBL" id="DS547100">
    <property type="protein sequence ID" value="EDR09206.1"/>
    <property type="molecule type" value="Genomic_DNA"/>
</dbReference>
<gene>
    <name evidence="1" type="ORF">LACBIDRAFT_326614</name>
</gene>
<name>B0D981_LACBS</name>
<keyword evidence="2" id="KW-1185">Reference proteome</keyword>
<accession>B0D981</accession>
<dbReference type="KEGG" id="lbc:LACBIDRAFT_326614"/>
<dbReference type="Proteomes" id="UP000001194">
    <property type="component" value="Unassembled WGS sequence"/>
</dbReference>
<organism evidence="2">
    <name type="scientific">Laccaria bicolor (strain S238N-H82 / ATCC MYA-4686)</name>
    <name type="common">Bicoloured deceiver</name>
    <name type="synonym">Laccaria laccata var. bicolor</name>
    <dbReference type="NCBI Taxonomy" id="486041"/>
    <lineage>
        <taxon>Eukaryota</taxon>
        <taxon>Fungi</taxon>
        <taxon>Dikarya</taxon>
        <taxon>Basidiomycota</taxon>
        <taxon>Agaricomycotina</taxon>
        <taxon>Agaricomycetes</taxon>
        <taxon>Agaricomycetidae</taxon>
        <taxon>Agaricales</taxon>
        <taxon>Agaricineae</taxon>
        <taxon>Hydnangiaceae</taxon>
        <taxon>Laccaria</taxon>
    </lineage>
</organism>
<protein>
    <submittedName>
        <fullName evidence="1">Predicted protein</fullName>
    </submittedName>
</protein>
<dbReference type="AlphaFoldDB" id="B0D981"/>
<sequence>MSISKFNFIGSLATFDMLRTLFSEPGYAKLESDIIVELLNVAQPHLLEYICVTIDGVPETECDVRLCRTLFNAQLRVDTDSVDPDWEVWMLKGPHNGGDYPEDECFTEVFLATLSVPDDPPTEVVMAEAALLRSPKKTVFCLLRIPWRLPLLPLLWKPLSKMSCWQPWSSKRTIYLLLLIPELSMQCTIGKNSKEAKCVFLGWGSPCLPCKKLHFPDCEYNLNPIPRGQVHNQLGCCATHLSPNNTQMHQAANAVFDLMVLDGKEGLIGMVFHNAEEHDHYLPYLLSLIGKLLEDDTPLDEEDTLATLATYIGHPCHLHATRFPSSSTMQTSYPDNSDE</sequence>
<dbReference type="GeneID" id="6076148"/>
<dbReference type="HOGENOM" id="CLU_819081_0_0_1"/>
<proteinExistence type="predicted"/>